<name>A0A556A7T7_9BURK</name>
<dbReference type="InterPro" id="IPR002502">
    <property type="entry name" value="Amidase_domain"/>
</dbReference>
<dbReference type="CDD" id="cd06583">
    <property type="entry name" value="PGRP"/>
    <property type="match status" value="1"/>
</dbReference>
<keyword evidence="8 14" id="KW-0378">Hydrolase</keyword>
<organism evidence="14 15">
    <name type="scientific">Verticiella sediminum</name>
    <dbReference type="NCBI Taxonomy" id="1247510"/>
    <lineage>
        <taxon>Bacteria</taxon>
        <taxon>Pseudomonadati</taxon>
        <taxon>Pseudomonadota</taxon>
        <taxon>Betaproteobacteria</taxon>
        <taxon>Burkholderiales</taxon>
        <taxon>Alcaligenaceae</taxon>
        <taxon>Verticiella</taxon>
    </lineage>
</organism>
<dbReference type="GO" id="GO:0071555">
    <property type="term" value="P:cell wall organization"/>
    <property type="evidence" value="ECO:0007669"/>
    <property type="project" value="UniProtKB-KW"/>
</dbReference>
<dbReference type="GO" id="GO:0008745">
    <property type="term" value="F:N-acetylmuramoyl-L-alanine amidase activity"/>
    <property type="evidence" value="ECO:0007669"/>
    <property type="project" value="UniProtKB-EC"/>
</dbReference>
<evidence type="ECO:0000256" key="9">
    <source>
        <dbReference type="ARBA" id="ARBA00022833"/>
    </source>
</evidence>
<comment type="cofactor">
    <cofactor evidence="2">
        <name>Zn(2+)</name>
        <dbReference type="ChEBI" id="CHEBI:29105"/>
    </cofactor>
</comment>
<dbReference type="InterPro" id="IPR051206">
    <property type="entry name" value="NAMLAA_amidase_2"/>
</dbReference>
<accession>A0A556A7T7</accession>
<dbReference type="NCBIfam" id="NF008758">
    <property type="entry name" value="PRK11789.1"/>
    <property type="match status" value="1"/>
</dbReference>
<gene>
    <name evidence="14" type="primary">ampD</name>
    <name evidence="14" type="ORF">FOZ76_25270</name>
</gene>
<evidence type="ECO:0000256" key="6">
    <source>
        <dbReference type="ARBA" id="ARBA00022490"/>
    </source>
</evidence>
<evidence type="ECO:0000313" key="15">
    <source>
        <dbReference type="Proteomes" id="UP000318405"/>
    </source>
</evidence>
<comment type="subcellular location">
    <subcellularLocation>
        <location evidence="3">Cytoplasm</location>
    </subcellularLocation>
</comment>
<evidence type="ECO:0000256" key="2">
    <source>
        <dbReference type="ARBA" id="ARBA00001947"/>
    </source>
</evidence>
<dbReference type="SMART" id="SM00644">
    <property type="entry name" value="Ami_2"/>
    <property type="match status" value="1"/>
</dbReference>
<comment type="similarity">
    <text evidence="4">Belongs to the N-acetylmuramoyl-L-alanine amidase 2 family.</text>
</comment>
<evidence type="ECO:0000313" key="14">
    <source>
        <dbReference type="EMBL" id="TSH88944.1"/>
    </source>
</evidence>
<feature type="domain" description="N-acetylmuramoyl-L-alanine amidase" evidence="13">
    <location>
        <begin position="56"/>
        <end position="204"/>
    </location>
</feature>
<evidence type="ECO:0000256" key="12">
    <source>
        <dbReference type="ARBA" id="ARBA00042615"/>
    </source>
</evidence>
<dbReference type="Pfam" id="PF01510">
    <property type="entry name" value="Amidase_2"/>
    <property type="match status" value="1"/>
</dbReference>
<evidence type="ECO:0000256" key="3">
    <source>
        <dbReference type="ARBA" id="ARBA00004496"/>
    </source>
</evidence>
<evidence type="ECO:0000256" key="5">
    <source>
        <dbReference type="ARBA" id="ARBA00011901"/>
    </source>
</evidence>
<evidence type="ECO:0000256" key="10">
    <source>
        <dbReference type="ARBA" id="ARBA00023316"/>
    </source>
</evidence>
<keyword evidence="9" id="KW-0862">Zinc</keyword>
<dbReference type="InterPro" id="IPR036505">
    <property type="entry name" value="Amidase/PGRP_sf"/>
</dbReference>
<evidence type="ECO:0000259" key="13">
    <source>
        <dbReference type="SMART" id="SM00644"/>
    </source>
</evidence>
<proteinExistence type="inferred from homology"/>
<keyword evidence="10" id="KW-0961">Cell wall biogenesis/degradation</keyword>
<reference evidence="14 15" key="1">
    <citation type="submission" date="2019-07" db="EMBL/GenBank/DDBJ databases">
        <title>Qingshengfaniella alkalisoli gen. nov., sp. nov., isolated from saline soil.</title>
        <authorList>
            <person name="Xu L."/>
            <person name="Huang X.-X."/>
            <person name="Sun J.-Q."/>
        </authorList>
    </citation>
    <scope>NUCLEOTIDE SEQUENCE [LARGE SCALE GENOMIC DNA]</scope>
    <source>
        <strain evidence="14 15">DSM 27279</strain>
    </source>
</reference>
<dbReference type="EMBL" id="VLTJ01000042">
    <property type="protein sequence ID" value="TSH88944.1"/>
    <property type="molecule type" value="Genomic_DNA"/>
</dbReference>
<comment type="catalytic activity">
    <reaction evidence="1">
        <text>Hydrolyzes the link between N-acetylmuramoyl residues and L-amino acid residues in certain cell-wall glycopeptides.</text>
        <dbReference type="EC" id="3.5.1.28"/>
    </reaction>
</comment>
<keyword evidence="6" id="KW-0963">Cytoplasm</keyword>
<evidence type="ECO:0000256" key="8">
    <source>
        <dbReference type="ARBA" id="ARBA00022801"/>
    </source>
</evidence>
<dbReference type="GO" id="GO:0005737">
    <property type="term" value="C:cytoplasm"/>
    <property type="evidence" value="ECO:0007669"/>
    <property type="project" value="UniProtKB-SubCell"/>
</dbReference>
<comment type="caution">
    <text evidence="14">The sequence shown here is derived from an EMBL/GenBank/DDBJ whole genome shotgun (WGS) entry which is preliminary data.</text>
</comment>
<evidence type="ECO:0000256" key="7">
    <source>
        <dbReference type="ARBA" id="ARBA00022723"/>
    </source>
</evidence>
<evidence type="ECO:0000256" key="11">
    <source>
        <dbReference type="ARBA" id="ARBA00039257"/>
    </source>
</evidence>
<dbReference type="AlphaFoldDB" id="A0A556A7T7"/>
<dbReference type="Proteomes" id="UP000318405">
    <property type="component" value="Unassembled WGS sequence"/>
</dbReference>
<protein>
    <recommendedName>
        <fullName evidence="11">1,6-anhydro-N-acetylmuramyl-L-alanine amidase AmpD</fullName>
        <ecNumber evidence="5">3.5.1.28</ecNumber>
    </recommendedName>
    <alternativeName>
        <fullName evidence="12">N-acetylmuramoyl-L-alanine amidase</fullName>
    </alternativeName>
</protein>
<dbReference type="PANTHER" id="PTHR30417:SF4">
    <property type="entry name" value="1,6-ANHYDRO-N-ACETYLMURAMYL-L-ALANINE AMIDASE AMPD"/>
    <property type="match status" value="1"/>
</dbReference>
<keyword evidence="7" id="KW-0479">Metal-binding</keyword>
<dbReference type="GO" id="GO:0046872">
    <property type="term" value="F:metal ion binding"/>
    <property type="evidence" value="ECO:0007669"/>
    <property type="project" value="UniProtKB-KW"/>
</dbReference>
<dbReference type="GO" id="GO:0009253">
    <property type="term" value="P:peptidoglycan catabolic process"/>
    <property type="evidence" value="ECO:0007669"/>
    <property type="project" value="InterPro"/>
</dbReference>
<dbReference type="Gene3D" id="3.40.80.10">
    <property type="entry name" value="Peptidoglycan recognition protein-like"/>
    <property type="match status" value="1"/>
</dbReference>
<keyword evidence="15" id="KW-1185">Reference proteome</keyword>
<evidence type="ECO:0000256" key="1">
    <source>
        <dbReference type="ARBA" id="ARBA00001561"/>
    </source>
</evidence>
<dbReference type="OrthoDB" id="9794842at2"/>
<dbReference type="SUPFAM" id="SSF55846">
    <property type="entry name" value="N-acetylmuramoyl-L-alanine amidase-like"/>
    <property type="match status" value="1"/>
</dbReference>
<dbReference type="PANTHER" id="PTHR30417">
    <property type="entry name" value="N-ACETYLMURAMOYL-L-ALANINE AMIDASE AMID"/>
    <property type="match status" value="1"/>
</dbReference>
<dbReference type="GO" id="GO:0009254">
    <property type="term" value="P:peptidoglycan turnover"/>
    <property type="evidence" value="ECO:0007669"/>
    <property type="project" value="TreeGrafter"/>
</dbReference>
<sequence>MRALRRAPAGQGCHPAQRQALVLGRPCAPGGAALTPLRLDRRGWLLPGPDVRHAPSPNCDARPAGEPIRLLVVHNISLPPGEFGGPYVEQLFTNRLDLNAHPWFARLQGLHVSAHFFVRRDAQVVQFVPADGRAWHAGVSFFADRQRCNDFSIGIELEGTDTLPYTDAQYARLAQLTRVLRSRYPLRAVRGHEHIAPGRKTDPGPAFDWSRYRRDTALPARLLP</sequence>
<dbReference type="EC" id="3.5.1.28" evidence="5"/>
<evidence type="ECO:0000256" key="4">
    <source>
        <dbReference type="ARBA" id="ARBA00007553"/>
    </source>
</evidence>